<feature type="compositionally biased region" description="Polar residues" evidence="1">
    <location>
        <begin position="307"/>
        <end position="319"/>
    </location>
</feature>
<feature type="compositionally biased region" description="Pro residues" evidence="1">
    <location>
        <begin position="330"/>
        <end position="351"/>
    </location>
</feature>
<name>A0ABP0FPV0_CLALP</name>
<evidence type="ECO:0000313" key="2">
    <source>
        <dbReference type="EMBL" id="CAK8680490.1"/>
    </source>
</evidence>
<dbReference type="Proteomes" id="UP001642483">
    <property type="component" value="Unassembled WGS sequence"/>
</dbReference>
<reference evidence="2 3" key="1">
    <citation type="submission" date="2024-02" db="EMBL/GenBank/DDBJ databases">
        <authorList>
            <person name="Daric V."/>
            <person name="Darras S."/>
        </authorList>
    </citation>
    <scope>NUCLEOTIDE SEQUENCE [LARGE SCALE GENOMIC DNA]</scope>
</reference>
<keyword evidence="3" id="KW-1185">Reference proteome</keyword>
<evidence type="ECO:0000313" key="3">
    <source>
        <dbReference type="Proteomes" id="UP001642483"/>
    </source>
</evidence>
<comment type="caution">
    <text evidence="2">The sequence shown here is derived from an EMBL/GenBank/DDBJ whole genome shotgun (WGS) entry which is preliminary data.</text>
</comment>
<organism evidence="2 3">
    <name type="scientific">Clavelina lepadiformis</name>
    <name type="common">Light-bulb sea squirt</name>
    <name type="synonym">Ascidia lepadiformis</name>
    <dbReference type="NCBI Taxonomy" id="159417"/>
    <lineage>
        <taxon>Eukaryota</taxon>
        <taxon>Metazoa</taxon>
        <taxon>Chordata</taxon>
        <taxon>Tunicata</taxon>
        <taxon>Ascidiacea</taxon>
        <taxon>Aplousobranchia</taxon>
        <taxon>Clavelinidae</taxon>
        <taxon>Clavelina</taxon>
    </lineage>
</organism>
<proteinExistence type="predicted"/>
<gene>
    <name evidence="2" type="ORF">CVLEPA_LOCUS10736</name>
</gene>
<protein>
    <submittedName>
        <fullName evidence="2">Uncharacterized protein</fullName>
    </submittedName>
</protein>
<dbReference type="EMBL" id="CAWYQH010000068">
    <property type="protein sequence ID" value="CAK8680490.1"/>
    <property type="molecule type" value="Genomic_DNA"/>
</dbReference>
<sequence length="415" mass="46282">MHSLNAGFIGLKVPIKDQMYFKPPDERKRNHVRGKWTNYPMSIEIRKIAGYGTSGSYLAECVLGGINVPNAVEDNFQAIESRVGSSLMGVAPAYRDKEEERFYQAMYDEIRQVVANQEDAMLTSRHKLKRILLNDSENSIRPDIVSPAHEQRRVNTSYGFANKLHAHLPAALIKRPHTTVPTKDVKRGSLLLPVPVVPKRAWGERQSPDTALDRLGSVSSWLPRISTSSPFYLKGRQTLEKETRWNSPEPLPPSLNVSGNFGVSAADRVNRLLNAAVEEESIPTTDQNDLNNEPEKSPDVTPRVPFTDSSLTAPHSSLSVVVPASYQEPPSLPQTPLPLTPNPLPPAPESSPAPGIHEMMSEKKSIKSPREKKMQKFAKITPKVTTMQFTPQEDRINDLGLEIKIQKYSLLCDKT</sequence>
<evidence type="ECO:0000256" key="1">
    <source>
        <dbReference type="SAM" id="MobiDB-lite"/>
    </source>
</evidence>
<accession>A0ABP0FPV0</accession>
<feature type="region of interest" description="Disordered" evidence="1">
    <location>
        <begin position="278"/>
        <end position="355"/>
    </location>
</feature>
<feature type="compositionally biased region" description="Polar residues" evidence="1">
    <location>
        <begin position="282"/>
        <end position="291"/>
    </location>
</feature>